<keyword evidence="1" id="KW-0472">Membrane</keyword>
<accession>A0A0B7KCW6</accession>
<dbReference type="InterPro" id="IPR006740">
    <property type="entry name" value="DUF604"/>
</dbReference>
<evidence type="ECO:0008006" key="3">
    <source>
        <dbReference type="Google" id="ProtNLM"/>
    </source>
</evidence>
<reference evidence="2" key="1">
    <citation type="submission" date="2015-01" db="EMBL/GenBank/DDBJ databases">
        <authorList>
            <person name="Durling Mikael"/>
        </authorList>
    </citation>
    <scope>NUCLEOTIDE SEQUENCE</scope>
</reference>
<dbReference type="EMBL" id="CDPU01000030">
    <property type="protein sequence ID" value="CEO52755.1"/>
    <property type="molecule type" value="Genomic_DNA"/>
</dbReference>
<keyword evidence="1" id="KW-1133">Transmembrane helix</keyword>
<evidence type="ECO:0000256" key="1">
    <source>
        <dbReference type="SAM" id="Phobius"/>
    </source>
</evidence>
<keyword evidence="1" id="KW-0812">Transmembrane</keyword>
<organism evidence="2">
    <name type="scientific">Bionectria ochroleuca</name>
    <name type="common">Gliocladium roseum</name>
    <dbReference type="NCBI Taxonomy" id="29856"/>
    <lineage>
        <taxon>Eukaryota</taxon>
        <taxon>Fungi</taxon>
        <taxon>Dikarya</taxon>
        <taxon>Ascomycota</taxon>
        <taxon>Pezizomycotina</taxon>
        <taxon>Sordariomycetes</taxon>
        <taxon>Hypocreomycetidae</taxon>
        <taxon>Hypocreales</taxon>
        <taxon>Bionectriaceae</taxon>
        <taxon>Clonostachys</taxon>
    </lineage>
</organism>
<evidence type="ECO:0000313" key="2">
    <source>
        <dbReference type="EMBL" id="CEO52755.1"/>
    </source>
</evidence>
<dbReference type="Pfam" id="PF04646">
    <property type="entry name" value="DUF604"/>
    <property type="match status" value="1"/>
</dbReference>
<feature type="transmembrane region" description="Helical" evidence="1">
    <location>
        <begin position="91"/>
        <end position="109"/>
    </location>
</feature>
<protein>
    <recommendedName>
        <fullName evidence="3">Glycosyltransferase family 31 protein</fullName>
    </recommendedName>
</protein>
<proteinExistence type="predicted"/>
<name>A0A0B7KCW6_BIOOC</name>
<gene>
    <name evidence="2" type="ORF">BN869_000008813_1</name>
</gene>
<dbReference type="Gene3D" id="3.90.550.50">
    <property type="match status" value="1"/>
</dbReference>
<feature type="non-terminal residue" evidence="2">
    <location>
        <position position="1"/>
    </location>
</feature>
<sequence>LTSQTRHFLTSIPGGPWSIPFYSDHSFNSGPRKSPARRITSRFLFAISSTLSQRLDTLLTALAQLNLFYTDLRTFAMRAPIYMSPGTYRRALVLASIIFSITVISLVTSDHAAYSHHRRPPTTSWSFPSGETPGQMKAKECPLESSYLRRHQNSLTREIVYHSHCIRLSDTELAQRNVVADINVPLLERGRIIDRQGSCEEWKPTHCDTIDLKVPRPFPAQKYPQLLFGLATSYDRLLDSLSQLTHWLSGSGARLVVIIIDANNHASELGRLLHLFRSHDIDLVVAPPWADGSLGANEQHFTILRDMLNHLTPDTKWLGVIDDDTFFPSLYPLAALLADRDHTKPAYLGALSDSLDALQRHGMMAYGGAGAFLSISLAEQIEPKIESCLKSSPSPQGDALLKNCIANQTTTELELLPGLNQLDIMGDPSGFYESGRYPVSLHHWKSWHHNPVDLMAKTTELCGSCMMQRWRFGSDTVLSNGYSIVQYKDGIGLEELEHTEATFDWSHLYEWSLGPLRNKTEPRLKKKYQLVDSEMVGGTLRQVYLHRAEDFGSVEYSSGKLVSKSDKVARDELVELWWDWSSLLAR</sequence>
<dbReference type="AlphaFoldDB" id="A0A0B7KCW6"/>
<dbReference type="PANTHER" id="PTHR10811">
    <property type="entry name" value="FRINGE-RELATED"/>
    <property type="match status" value="1"/>
</dbReference>